<keyword evidence="5" id="KW-1185">Reference proteome</keyword>
<dbReference type="Pfam" id="PF13359">
    <property type="entry name" value="DDE_Tnp_4"/>
    <property type="match status" value="1"/>
</dbReference>
<feature type="domain" description="DDE Tnp4" evidence="3">
    <location>
        <begin position="1"/>
        <end position="54"/>
    </location>
</feature>
<name>A0A8J5IB16_9STRA</name>
<evidence type="ECO:0000256" key="1">
    <source>
        <dbReference type="ARBA" id="ARBA00001968"/>
    </source>
</evidence>
<protein>
    <recommendedName>
        <fullName evidence="3">DDE Tnp4 domain-containing protein</fullName>
    </recommendedName>
</protein>
<dbReference type="InterPro" id="IPR027806">
    <property type="entry name" value="HARBI1_dom"/>
</dbReference>
<dbReference type="EMBL" id="JAENGY010003311">
    <property type="protein sequence ID" value="KAG6942011.1"/>
    <property type="molecule type" value="Genomic_DNA"/>
</dbReference>
<dbReference type="AlphaFoldDB" id="A0A8J5IB16"/>
<keyword evidence="2" id="KW-0479">Metal-binding</keyword>
<evidence type="ECO:0000259" key="3">
    <source>
        <dbReference type="Pfam" id="PF13359"/>
    </source>
</evidence>
<proteinExistence type="predicted"/>
<comment type="caution">
    <text evidence="4">The sequence shown here is derived from an EMBL/GenBank/DDBJ whole genome shotgun (WGS) entry which is preliminary data.</text>
</comment>
<comment type="cofactor">
    <cofactor evidence="1">
        <name>a divalent metal cation</name>
        <dbReference type="ChEBI" id="CHEBI:60240"/>
    </cofactor>
</comment>
<reference evidence="4" key="1">
    <citation type="submission" date="2021-01" db="EMBL/GenBank/DDBJ databases">
        <title>Phytophthora aleatoria, a newly-described species from Pinus radiata is distinct from Phytophthora cactorum isolates based on comparative genomics.</title>
        <authorList>
            <person name="Mcdougal R."/>
            <person name="Panda P."/>
            <person name="Williams N."/>
            <person name="Studholme D.J."/>
        </authorList>
    </citation>
    <scope>NUCLEOTIDE SEQUENCE</scope>
    <source>
        <strain evidence="4">NZFS 4037</strain>
    </source>
</reference>
<evidence type="ECO:0000313" key="4">
    <source>
        <dbReference type="EMBL" id="KAG6942011.1"/>
    </source>
</evidence>
<accession>A0A8J5IB16</accession>
<gene>
    <name evidence="4" type="ORF">JG688_00018359</name>
</gene>
<dbReference type="Proteomes" id="UP000709295">
    <property type="component" value="Unassembled WGS sequence"/>
</dbReference>
<evidence type="ECO:0000313" key="5">
    <source>
        <dbReference type="Proteomes" id="UP000709295"/>
    </source>
</evidence>
<sequence length="74" mass="8586">MWNQSEVLGARARRLCPPGINWLGDAGFKIWPFLMVPYDEHSRKRFTRTQRCLTMIELGYVCSATTITSPHPEF</sequence>
<dbReference type="GO" id="GO:0046872">
    <property type="term" value="F:metal ion binding"/>
    <property type="evidence" value="ECO:0007669"/>
    <property type="project" value="UniProtKB-KW"/>
</dbReference>
<organism evidence="4 5">
    <name type="scientific">Phytophthora aleatoria</name>
    <dbReference type="NCBI Taxonomy" id="2496075"/>
    <lineage>
        <taxon>Eukaryota</taxon>
        <taxon>Sar</taxon>
        <taxon>Stramenopiles</taxon>
        <taxon>Oomycota</taxon>
        <taxon>Peronosporomycetes</taxon>
        <taxon>Peronosporales</taxon>
        <taxon>Peronosporaceae</taxon>
        <taxon>Phytophthora</taxon>
    </lineage>
</organism>
<evidence type="ECO:0000256" key="2">
    <source>
        <dbReference type="ARBA" id="ARBA00022723"/>
    </source>
</evidence>